<accession>A0A7K0DXM1</accession>
<keyword evidence="1" id="KW-0732">Signal</keyword>
<evidence type="ECO:0000313" key="4">
    <source>
        <dbReference type="EMBL" id="MQY30543.1"/>
    </source>
</evidence>
<comment type="caution">
    <text evidence="4">The sequence shown here is derived from an EMBL/GenBank/DDBJ whole genome shotgun (WGS) entry which is preliminary data.</text>
</comment>
<dbReference type="Proteomes" id="UP000431401">
    <property type="component" value="Unassembled WGS sequence"/>
</dbReference>
<dbReference type="InterPro" id="IPR005693">
    <property type="entry name" value="Mce"/>
</dbReference>
<dbReference type="Pfam" id="PF02470">
    <property type="entry name" value="MlaD"/>
    <property type="match status" value="1"/>
</dbReference>
<evidence type="ECO:0000256" key="1">
    <source>
        <dbReference type="SAM" id="SignalP"/>
    </source>
</evidence>
<gene>
    <name evidence="4" type="ORF">NRB56_61450</name>
</gene>
<dbReference type="RefSeq" id="WP_319943770.1">
    <property type="nucleotide sequence ID" value="NZ_WEGI01000014.1"/>
</dbReference>
<organism evidence="4 5">
    <name type="scientific">Nocardia aurantia</name>
    <dbReference type="NCBI Taxonomy" id="2585199"/>
    <lineage>
        <taxon>Bacteria</taxon>
        <taxon>Bacillati</taxon>
        <taxon>Actinomycetota</taxon>
        <taxon>Actinomycetes</taxon>
        <taxon>Mycobacteriales</taxon>
        <taxon>Nocardiaceae</taxon>
        <taxon>Nocardia</taxon>
    </lineage>
</organism>
<reference evidence="4 5" key="1">
    <citation type="submission" date="2019-10" db="EMBL/GenBank/DDBJ databases">
        <title>Nocardia macrotermitis sp. nov. and Nocardia aurantia sp. nov., isolated from the gut of fungus growing-termite Macrotermes natalensis.</title>
        <authorList>
            <person name="Benndorf R."/>
            <person name="Schwitalla J."/>
            <person name="Martin K."/>
            <person name="De Beer W."/>
            <person name="Kaster A.-K."/>
            <person name="Vollmers J."/>
            <person name="Poulsen M."/>
            <person name="Beemelmanns C."/>
        </authorList>
    </citation>
    <scope>NUCLEOTIDE SEQUENCE [LARGE SCALE GENOMIC DNA]</scope>
    <source>
        <strain evidence="4 5">RB56</strain>
    </source>
</reference>
<dbReference type="EMBL" id="WEGI01000014">
    <property type="protein sequence ID" value="MQY30543.1"/>
    <property type="molecule type" value="Genomic_DNA"/>
</dbReference>
<feature type="signal peptide" evidence="1">
    <location>
        <begin position="1"/>
        <end position="22"/>
    </location>
</feature>
<dbReference type="AlphaFoldDB" id="A0A7K0DXM1"/>
<dbReference type="PANTHER" id="PTHR33371:SF15">
    <property type="entry name" value="LIPOPROTEIN LPRN"/>
    <property type="match status" value="1"/>
</dbReference>
<proteinExistence type="predicted"/>
<dbReference type="PANTHER" id="PTHR33371">
    <property type="entry name" value="INTERMEMBRANE PHOSPHOLIPID TRANSPORT SYSTEM BINDING PROTEIN MLAD-RELATED"/>
    <property type="match status" value="1"/>
</dbReference>
<name>A0A7K0DXM1_9NOCA</name>
<dbReference type="InterPro" id="IPR052336">
    <property type="entry name" value="MlaD_Phospholipid_Transporter"/>
</dbReference>
<dbReference type="GO" id="GO:0005576">
    <property type="term" value="C:extracellular region"/>
    <property type="evidence" value="ECO:0007669"/>
    <property type="project" value="TreeGrafter"/>
</dbReference>
<feature type="domain" description="Mammalian cell entry C-terminal" evidence="3">
    <location>
        <begin position="122"/>
        <end position="319"/>
    </location>
</feature>
<evidence type="ECO:0000259" key="3">
    <source>
        <dbReference type="Pfam" id="PF11887"/>
    </source>
</evidence>
<keyword evidence="5" id="KW-1185">Reference proteome</keyword>
<dbReference type="Pfam" id="PF11887">
    <property type="entry name" value="Mce4_CUP1"/>
    <property type="match status" value="1"/>
</dbReference>
<dbReference type="InterPro" id="IPR003399">
    <property type="entry name" value="Mce/MlaD"/>
</dbReference>
<sequence>MTATIRRVATAALVLLTGAGCAVSVDRLPLPAPGPGGGTYTVTATFANALNLPTKARVKLNGADVGEVATMTVRDYTAVVTMRIGNGVLLPVGTTAELRSATPLGDVFVAVTPPVHPDPAAGPLRDGANIPLAATTEAASIEEVLARAALLVNGGTIENVTRVLNALGEDVGGRGDRLAELIAHTRELLDGLAARSDRIREVVATAEQLGATVAQQQSSLDAAIAAAGPASATLAANTRGLLDLVGKLAVIATELSRFPSVRGTNDRSLMAEVDQLARELNDAAASPEANLGSLNSIIAPILKILDGTSAHADIDVAQVAIGAVPDPNFPGDPGARPPDETDWINFVGSLQYNLGRLHDRIAGPGR</sequence>
<feature type="chain" id="PRO_5038606423" description="Mammalian cell entry protein" evidence="1">
    <location>
        <begin position="23"/>
        <end position="366"/>
    </location>
</feature>
<dbReference type="PROSITE" id="PS51257">
    <property type="entry name" value="PROKAR_LIPOPROTEIN"/>
    <property type="match status" value="1"/>
</dbReference>
<dbReference type="InterPro" id="IPR024516">
    <property type="entry name" value="Mce_C"/>
</dbReference>
<evidence type="ECO:0000259" key="2">
    <source>
        <dbReference type="Pfam" id="PF02470"/>
    </source>
</evidence>
<dbReference type="NCBIfam" id="TIGR00996">
    <property type="entry name" value="Mtu_fam_mce"/>
    <property type="match status" value="1"/>
</dbReference>
<evidence type="ECO:0000313" key="5">
    <source>
        <dbReference type="Proteomes" id="UP000431401"/>
    </source>
</evidence>
<protein>
    <recommendedName>
        <fullName evidence="6">Mammalian cell entry protein</fullName>
    </recommendedName>
</protein>
<feature type="domain" description="Mce/MlaD" evidence="2">
    <location>
        <begin position="39"/>
        <end position="114"/>
    </location>
</feature>
<evidence type="ECO:0008006" key="6">
    <source>
        <dbReference type="Google" id="ProtNLM"/>
    </source>
</evidence>